<comment type="caution">
    <text evidence="2">The sequence shown here is derived from an EMBL/GenBank/DDBJ whole genome shotgun (WGS) entry which is preliminary data.</text>
</comment>
<evidence type="ECO:0000313" key="3">
    <source>
        <dbReference type="Proteomes" id="UP001229346"/>
    </source>
</evidence>
<protein>
    <recommendedName>
        <fullName evidence="1">Tubby C-terminal domain-containing protein</fullName>
    </recommendedName>
</protein>
<gene>
    <name evidence="2" type="ORF">J2T15_004614</name>
</gene>
<dbReference type="EMBL" id="JAUSSU010000010">
    <property type="protein sequence ID" value="MDQ0115156.1"/>
    <property type="molecule type" value="Genomic_DNA"/>
</dbReference>
<dbReference type="Proteomes" id="UP001229346">
    <property type="component" value="Unassembled WGS sequence"/>
</dbReference>
<evidence type="ECO:0000259" key="1">
    <source>
        <dbReference type="Pfam" id="PF23728"/>
    </source>
</evidence>
<proteinExistence type="predicted"/>
<sequence length="174" mass="20535">MKRYTYVPPKLKPSTKRIEVTDEEGNVVCTFQRVYPNAVARVCNYVFDIDWSAQVNVYSTDGLPVVQCKKTTPWFGRPEYIVQHRNTQDIYRVTYTTWQKLAPEFKVTHLNHEYALKKEVLDWAKFLQAGEELARWKMKPTEWFKTQLEIEAACPIQEPEFFVALFHCIFCIGD</sequence>
<evidence type="ECO:0000313" key="2">
    <source>
        <dbReference type="EMBL" id="MDQ0115156.1"/>
    </source>
</evidence>
<dbReference type="Pfam" id="PF23728">
    <property type="entry name" value="Tubby_C_like"/>
    <property type="match status" value="1"/>
</dbReference>
<keyword evidence="3" id="KW-1185">Reference proteome</keyword>
<name>A0ABT9U6A3_PAEHA</name>
<organism evidence="2 3">
    <name type="scientific">Paenibacillus harenae</name>
    <dbReference type="NCBI Taxonomy" id="306543"/>
    <lineage>
        <taxon>Bacteria</taxon>
        <taxon>Bacillati</taxon>
        <taxon>Bacillota</taxon>
        <taxon>Bacilli</taxon>
        <taxon>Bacillales</taxon>
        <taxon>Paenibacillaceae</taxon>
        <taxon>Paenibacillus</taxon>
    </lineage>
</organism>
<accession>A0ABT9U6A3</accession>
<reference evidence="2 3" key="1">
    <citation type="submission" date="2023-07" db="EMBL/GenBank/DDBJ databases">
        <title>Sorghum-associated microbial communities from plants grown in Nebraska, USA.</title>
        <authorList>
            <person name="Schachtman D."/>
        </authorList>
    </citation>
    <scope>NUCLEOTIDE SEQUENCE [LARGE SCALE GENOMIC DNA]</scope>
    <source>
        <strain evidence="2 3">CC482</strain>
    </source>
</reference>
<dbReference type="InterPro" id="IPR056944">
    <property type="entry name" value="Tubby_C-like"/>
</dbReference>
<feature type="domain" description="Tubby C-terminal" evidence="1">
    <location>
        <begin position="4"/>
        <end position="172"/>
    </location>
</feature>
<dbReference type="RefSeq" id="WP_307206564.1">
    <property type="nucleotide sequence ID" value="NZ_JAUSSU010000010.1"/>
</dbReference>